<proteinExistence type="predicted"/>
<name>A0A540NGP0_MALBA</name>
<accession>A0A540NGP0</accession>
<organism evidence="1 2">
    <name type="scientific">Malus baccata</name>
    <name type="common">Siberian crab apple</name>
    <name type="synonym">Pyrus baccata</name>
    <dbReference type="NCBI Taxonomy" id="106549"/>
    <lineage>
        <taxon>Eukaryota</taxon>
        <taxon>Viridiplantae</taxon>
        <taxon>Streptophyta</taxon>
        <taxon>Embryophyta</taxon>
        <taxon>Tracheophyta</taxon>
        <taxon>Spermatophyta</taxon>
        <taxon>Magnoliopsida</taxon>
        <taxon>eudicotyledons</taxon>
        <taxon>Gunneridae</taxon>
        <taxon>Pentapetalae</taxon>
        <taxon>rosids</taxon>
        <taxon>fabids</taxon>
        <taxon>Rosales</taxon>
        <taxon>Rosaceae</taxon>
        <taxon>Amygdaloideae</taxon>
        <taxon>Maleae</taxon>
        <taxon>Malus</taxon>
    </lineage>
</organism>
<gene>
    <name evidence="1" type="ORF">C1H46_004174</name>
</gene>
<dbReference type="SMR" id="A0A540NGP0"/>
<protein>
    <recommendedName>
        <fullName evidence="3">BHLH domain-containing protein</fullName>
    </recommendedName>
</protein>
<evidence type="ECO:0000313" key="1">
    <source>
        <dbReference type="EMBL" id="TQE10202.1"/>
    </source>
</evidence>
<keyword evidence="2" id="KW-1185">Reference proteome</keyword>
<dbReference type="EMBL" id="VIEB01000045">
    <property type="protein sequence ID" value="TQE10202.1"/>
    <property type="molecule type" value="Genomic_DNA"/>
</dbReference>
<sequence>MRTRSSRIPWRVGSKKRKLRLSFVRSSKATKSSVERSLLELQTIIPGCGAINRKPEIMFQEIFNYICLLEAKVDILRILASSFGV</sequence>
<dbReference type="Proteomes" id="UP000315295">
    <property type="component" value="Unassembled WGS sequence"/>
</dbReference>
<dbReference type="AlphaFoldDB" id="A0A540NGP0"/>
<evidence type="ECO:0008006" key="3">
    <source>
        <dbReference type="Google" id="ProtNLM"/>
    </source>
</evidence>
<comment type="caution">
    <text evidence="1">The sequence shown here is derived from an EMBL/GenBank/DDBJ whole genome shotgun (WGS) entry which is preliminary data.</text>
</comment>
<evidence type="ECO:0000313" key="2">
    <source>
        <dbReference type="Proteomes" id="UP000315295"/>
    </source>
</evidence>
<reference evidence="1 2" key="1">
    <citation type="journal article" date="2019" name="G3 (Bethesda)">
        <title>Sequencing of a Wild Apple (Malus baccata) Genome Unravels the Differences Between Cultivated and Wild Apple Species Regarding Disease Resistance and Cold Tolerance.</title>
        <authorList>
            <person name="Chen X."/>
        </authorList>
    </citation>
    <scope>NUCLEOTIDE SEQUENCE [LARGE SCALE GENOMIC DNA]</scope>
    <source>
        <strain evidence="2">cv. Shandingzi</strain>
        <tissue evidence="1">Leaves</tissue>
    </source>
</reference>